<keyword evidence="2" id="KW-0378">Hydrolase</keyword>
<protein>
    <submittedName>
        <fullName evidence="2">Dienelactone hydrolase family protein</fullName>
    </submittedName>
</protein>
<dbReference type="Proteomes" id="UP000321807">
    <property type="component" value="Chromosome"/>
</dbReference>
<reference evidence="2 3" key="1">
    <citation type="submission" date="2019-08" db="EMBL/GenBank/DDBJ databases">
        <title>Complete genome sequence of Rhodanobacter glycinis strain T01E-68 isolated from tomato root.</title>
        <authorList>
            <person name="Weon H.-Y."/>
            <person name="Lee S.A."/>
        </authorList>
    </citation>
    <scope>NUCLEOTIDE SEQUENCE [LARGE SCALE GENOMIC DNA]</scope>
    <source>
        <strain evidence="2 3">T01E-68</strain>
    </source>
</reference>
<dbReference type="SUPFAM" id="SSF53474">
    <property type="entry name" value="alpha/beta-Hydrolases"/>
    <property type="match status" value="1"/>
</dbReference>
<evidence type="ECO:0000259" key="1">
    <source>
        <dbReference type="Pfam" id="PF01738"/>
    </source>
</evidence>
<accession>A0A5B9E1Z0</accession>
<dbReference type="InterPro" id="IPR029058">
    <property type="entry name" value="AB_hydrolase_fold"/>
</dbReference>
<gene>
    <name evidence="2" type="ORF">CS053_06600</name>
</gene>
<dbReference type="InterPro" id="IPR002925">
    <property type="entry name" value="Dienelactn_hydro"/>
</dbReference>
<dbReference type="Gene3D" id="3.40.50.1820">
    <property type="entry name" value="alpha/beta hydrolase"/>
    <property type="match status" value="1"/>
</dbReference>
<dbReference type="EMBL" id="CP042807">
    <property type="protein sequence ID" value="QEE26352.1"/>
    <property type="molecule type" value="Genomic_DNA"/>
</dbReference>
<dbReference type="GO" id="GO:0016787">
    <property type="term" value="F:hydrolase activity"/>
    <property type="evidence" value="ECO:0007669"/>
    <property type="project" value="UniProtKB-KW"/>
</dbReference>
<organism evidence="2 3">
    <name type="scientific">Rhodanobacter glycinis</name>
    <dbReference type="NCBI Taxonomy" id="582702"/>
    <lineage>
        <taxon>Bacteria</taxon>
        <taxon>Pseudomonadati</taxon>
        <taxon>Pseudomonadota</taxon>
        <taxon>Gammaproteobacteria</taxon>
        <taxon>Lysobacterales</taxon>
        <taxon>Rhodanobacteraceae</taxon>
        <taxon>Rhodanobacter</taxon>
    </lineage>
</organism>
<evidence type="ECO:0000313" key="2">
    <source>
        <dbReference type="EMBL" id="QEE26352.1"/>
    </source>
</evidence>
<dbReference type="AlphaFoldDB" id="A0A5B9E1Z0"/>
<dbReference type="PANTHER" id="PTHR46623">
    <property type="entry name" value="CARBOXYMETHYLENEBUTENOLIDASE-RELATED"/>
    <property type="match status" value="1"/>
</dbReference>
<name>A0A5B9E1Z0_9GAMM</name>
<proteinExistence type="predicted"/>
<evidence type="ECO:0000313" key="3">
    <source>
        <dbReference type="Proteomes" id="UP000321807"/>
    </source>
</evidence>
<sequence>MFAPEGAGPWPAVIVYMDAFGIRPGLMEVGEHIAAGGYVVLVPDLFYRYGAYGPLDPKEVFASGGFRAVVGPLMASTDNVKAAQDTEALLAYLDTRKDVAGDAIGTVGFCMGGGMAIAAAGTYPDRVAAAASFHGGRLATDAPASPHLLAPKIRAELYVAVADNDGSCPPDMVERFEQALDDAGVRYRCELYRGASHGWMKPDFPVYDEAAAKRGWSEMFALFDRVLKQERPDAA</sequence>
<dbReference type="Pfam" id="PF01738">
    <property type="entry name" value="DLH"/>
    <property type="match status" value="1"/>
</dbReference>
<dbReference type="KEGG" id="rgl:CS053_06600"/>
<feature type="domain" description="Dienelactone hydrolase" evidence="1">
    <location>
        <begin position="2"/>
        <end position="226"/>
    </location>
</feature>
<dbReference type="PANTHER" id="PTHR46623:SF10">
    <property type="entry name" value="CARBOXYMETHYLENEBUTENOLIDASE HOMOLOG"/>
    <property type="match status" value="1"/>
</dbReference>
<dbReference type="InterPro" id="IPR051049">
    <property type="entry name" value="Dienelactone_hydrolase-like"/>
</dbReference>